<evidence type="ECO:0000256" key="1">
    <source>
        <dbReference type="SAM" id="Phobius"/>
    </source>
</evidence>
<organism evidence="2 3">
    <name type="scientific">Teichococcus deserti</name>
    <dbReference type="NCBI Taxonomy" id="1817963"/>
    <lineage>
        <taxon>Bacteria</taxon>
        <taxon>Pseudomonadati</taxon>
        <taxon>Pseudomonadota</taxon>
        <taxon>Alphaproteobacteria</taxon>
        <taxon>Acetobacterales</taxon>
        <taxon>Roseomonadaceae</taxon>
        <taxon>Roseomonas</taxon>
    </lineage>
</organism>
<sequence>MALPPLPPEDQPIAIERERSPAMIRTLLLLAAVVTLMMTTAPGGILGPAVATAPQATATASRPA</sequence>
<protein>
    <submittedName>
        <fullName evidence="2">Uncharacterized protein</fullName>
    </submittedName>
</protein>
<dbReference type="Proteomes" id="UP000188879">
    <property type="component" value="Unassembled WGS sequence"/>
</dbReference>
<evidence type="ECO:0000313" key="2">
    <source>
        <dbReference type="EMBL" id="ONG57906.1"/>
    </source>
</evidence>
<dbReference type="AlphaFoldDB" id="A0A1V2H6M1"/>
<keyword evidence="1" id="KW-0472">Membrane</keyword>
<dbReference type="EMBL" id="MLCO01000024">
    <property type="protein sequence ID" value="ONG57906.1"/>
    <property type="molecule type" value="Genomic_DNA"/>
</dbReference>
<name>A0A1V2H6M1_9PROT</name>
<proteinExistence type="predicted"/>
<comment type="caution">
    <text evidence="2">The sequence shown here is derived from an EMBL/GenBank/DDBJ whole genome shotgun (WGS) entry which is preliminary data.</text>
</comment>
<feature type="transmembrane region" description="Helical" evidence="1">
    <location>
        <begin position="27"/>
        <end position="46"/>
    </location>
</feature>
<evidence type="ECO:0000313" key="3">
    <source>
        <dbReference type="Proteomes" id="UP000188879"/>
    </source>
</evidence>
<keyword evidence="1" id="KW-1133">Transmembrane helix</keyword>
<reference evidence="2 3" key="1">
    <citation type="submission" date="2016-10" db="EMBL/GenBank/DDBJ databases">
        <title>Draft Genome sequence of Roseomonas sp. strain M3.</title>
        <authorList>
            <person name="Subhash Y."/>
            <person name="Lee S."/>
        </authorList>
    </citation>
    <scope>NUCLEOTIDE SEQUENCE [LARGE SCALE GENOMIC DNA]</scope>
    <source>
        <strain evidence="2 3">M3</strain>
    </source>
</reference>
<accession>A0A1V2H6M1</accession>
<keyword evidence="3" id="KW-1185">Reference proteome</keyword>
<gene>
    <name evidence="2" type="ORF">BKE38_03835</name>
</gene>
<keyword evidence="1" id="KW-0812">Transmembrane</keyword>